<dbReference type="Proteomes" id="UP001281761">
    <property type="component" value="Unassembled WGS sequence"/>
</dbReference>
<accession>A0ABQ9XDE4</accession>
<evidence type="ECO:0000313" key="2">
    <source>
        <dbReference type="EMBL" id="KAK2949370.1"/>
    </source>
</evidence>
<dbReference type="EMBL" id="JARBJD010000157">
    <property type="protein sequence ID" value="KAK2949370.1"/>
    <property type="molecule type" value="Genomic_DNA"/>
</dbReference>
<gene>
    <name evidence="2" type="ORF">BLNAU_15666</name>
</gene>
<organism evidence="2 3">
    <name type="scientific">Blattamonas nauphoetae</name>
    <dbReference type="NCBI Taxonomy" id="2049346"/>
    <lineage>
        <taxon>Eukaryota</taxon>
        <taxon>Metamonada</taxon>
        <taxon>Preaxostyla</taxon>
        <taxon>Oxymonadida</taxon>
        <taxon>Blattamonas</taxon>
    </lineage>
</organism>
<protein>
    <submittedName>
        <fullName evidence="2">Uncharacterized protein</fullName>
    </submittedName>
</protein>
<keyword evidence="1" id="KW-0175">Coiled coil</keyword>
<evidence type="ECO:0000256" key="1">
    <source>
        <dbReference type="SAM" id="Coils"/>
    </source>
</evidence>
<evidence type="ECO:0000313" key="3">
    <source>
        <dbReference type="Proteomes" id="UP001281761"/>
    </source>
</evidence>
<keyword evidence="3" id="KW-1185">Reference proteome</keyword>
<proteinExistence type="predicted"/>
<comment type="caution">
    <text evidence="2">The sequence shown here is derived from an EMBL/GenBank/DDBJ whole genome shotgun (WGS) entry which is preliminary data.</text>
</comment>
<sequence>MLTGPTPSDTFSPSQESLQDVTIDSMLDDLSKCMTNPEEFVNTPKWNQIPLLIREWKEGKDEEKMFQLLTSLSTVLSEIVLSDTPLSNKRLLHSSLSSLKALPTLPKNIRLRVGHCLASLESVLDGPFVLLETDEFRSMEMTLADLARANEESSTRLRQLEETSRIAEERIQKNETELSAQAETVKEASEMSTQVKDEVILLRKSLVDLEHRQVERRETEQKEKEARFVTISGMEMTLSFEMRTFARNGKTITKLSPDGWASFLSFEIGPVLARFSLVIGTFPTTHGFFEFVGRSRMGYVPREPSDVPEQATDEQRKSLSHKVARTEDGVGGRWKRRKKDFENVAEWSDTTNLLFQHSCPVPICCLNEQPE</sequence>
<name>A0ABQ9XDE4_9EUKA</name>
<reference evidence="2 3" key="1">
    <citation type="journal article" date="2022" name="bioRxiv">
        <title>Genomics of Preaxostyla Flagellates Illuminates Evolutionary Transitions and the Path Towards Mitochondrial Loss.</title>
        <authorList>
            <person name="Novak L.V.F."/>
            <person name="Treitli S.C."/>
            <person name="Pyrih J."/>
            <person name="Halakuc P."/>
            <person name="Pipaliya S.V."/>
            <person name="Vacek V."/>
            <person name="Brzon O."/>
            <person name="Soukal P."/>
            <person name="Eme L."/>
            <person name="Dacks J.B."/>
            <person name="Karnkowska A."/>
            <person name="Elias M."/>
            <person name="Hampl V."/>
        </authorList>
    </citation>
    <scope>NUCLEOTIDE SEQUENCE [LARGE SCALE GENOMIC DNA]</scope>
    <source>
        <strain evidence="2">NAU3</strain>
        <tissue evidence="2">Gut</tissue>
    </source>
</reference>
<feature type="coiled-coil region" evidence="1">
    <location>
        <begin position="143"/>
        <end position="177"/>
    </location>
</feature>